<gene>
    <name evidence="1" type="ORF">HGH92_01815</name>
</gene>
<evidence type="ECO:0000313" key="2">
    <source>
        <dbReference type="Proteomes" id="UP000570474"/>
    </source>
</evidence>
<organism evidence="1 2">
    <name type="scientific">Chitinophaga varians</name>
    <dbReference type="NCBI Taxonomy" id="2202339"/>
    <lineage>
        <taxon>Bacteria</taxon>
        <taxon>Pseudomonadati</taxon>
        <taxon>Bacteroidota</taxon>
        <taxon>Chitinophagia</taxon>
        <taxon>Chitinophagales</taxon>
        <taxon>Chitinophagaceae</taxon>
        <taxon>Chitinophaga</taxon>
    </lineage>
</organism>
<dbReference type="Proteomes" id="UP000570474">
    <property type="component" value="Unassembled WGS sequence"/>
</dbReference>
<protein>
    <submittedName>
        <fullName evidence="1">Uncharacterized protein</fullName>
    </submittedName>
</protein>
<keyword evidence="2" id="KW-1185">Reference proteome</keyword>
<sequence>MVIDTILFFFTQPIILFRLTIGANTSLVFVIRNVPFSQLQPTSSGNSSFGAFSFTGTLLESHVVGSLDESIIAQLNYYFKLELPMPAPAKDSNICFYSIANFIVNRS</sequence>
<proteinExistence type="predicted"/>
<dbReference type="AlphaFoldDB" id="A0A847RUJ4"/>
<reference evidence="1 2" key="1">
    <citation type="submission" date="2020-04" db="EMBL/GenBank/DDBJ databases">
        <authorList>
            <person name="Yin C."/>
        </authorList>
    </citation>
    <scope>NUCLEOTIDE SEQUENCE [LARGE SCALE GENOMIC DNA]</scope>
    <source>
        <strain evidence="1 2">Ae27</strain>
    </source>
</reference>
<accession>A0A847RUJ4</accession>
<dbReference type="EMBL" id="JABAIA010000001">
    <property type="protein sequence ID" value="NLR63031.1"/>
    <property type="molecule type" value="Genomic_DNA"/>
</dbReference>
<name>A0A847RUJ4_9BACT</name>
<evidence type="ECO:0000313" key="1">
    <source>
        <dbReference type="EMBL" id="NLR63031.1"/>
    </source>
</evidence>
<comment type="caution">
    <text evidence="1">The sequence shown here is derived from an EMBL/GenBank/DDBJ whole genome shotgun (WGS) entry which is preliminary data.</text>
</comment>